<dbReference type="RefSeq" id="XP_002672783.1">
    <property type="nucleotide sequence ID" value="XM_002672737.1"/>
</dbReference>
<proteinExistence type="predicted"/>
<dbReference type="KEGG" id="ngr:NAEGRDRAFT_72211"/>
<keyword evidence="3" id="KW-1185">Reference proteome</keyword>
<dbReference type="InParanoid" id="D2VT85"/>
<evidence type="ECO:0000313" key="3">
    <source>
        <dbReference type="Proteomes" id="UP000006671"/>
    </source>
</evidence>
<evidence type="ECO:0000256" key="1">
    <source>
        <dbReference type="SAM" id="MobiDB-lite"/>
    </source>
</evidence>
<dbReference type="EMBL" id="GG738895">
    <property type="protein sequence ID" value="EFC40039.1"/>
    <property type="molecule type" value="Genomic_DNA"/>
</dbReference>
<reference evidence="2 3" key="1">
    <citation type="journal article" date="2010" name="Cell">
        <title>The genome of Naegleria gruberi illuminates early eukaryotic versatility.</title>
        <authorList>
            <person name="Fritz-Laylin L.K."/>
            <person name="Prochnik S.E."/>
            <person name="Ginger M.L."/>
            <person name="Dacks J.B."/>
            <person name="Carpenter M.L."/>
            <person name="Field M.C."/>
            <person name="Kuo A."/>
            <person name="Paredez A."/>
            <person name="Chapman J."/>
            <person name="Pham J."/>
            <person name="Shu S."/>
            <person name="Neupane R."/>
            <person name="Cipriano M."/>
            <person name="Mancuso J."/>
            <person name="Tu H."/>
            <person name="Salamov A."/>
            <person name="Lindquist E."/>
            <person name="Shapiro H."/>
            <person name="Lucas S."/>
            <person name="Grigoriev I.V."/>
            <person name="Cande W.Z."/>
            <person name="Fulton C."/>
            <person name="Rokhsar D.S."/>
            <person name="Dawson S.C."/>
        </authorList>
    </citation>
    <scope>NUCLEOTIDE SEQUENCE [LARGE SCALE GENOMIC DNA]</scope>
    <source>
        <strain evidence="2 3">NEG-M</strain>
    </source>
</reference>
<dbReference type="AlphaFoldDB" id="D2VT85"/>
<accession>D2VT85</accession>
<gene>
    <name evidence="2" type="ORF">NAEGRDRAFT_72211</name>
</gene>
<dbReference type="Proteomes" id="UP000006671">
    <property type="component" value="Unassembled WGS sequence"/>
</dbReference>
<dbReference type="VEuPathDB" id="AmoebaDB:NAEGRDRAFT_72211"/>
<name>D2VT85_NAEGR</name>
<dbReference type="GeneID" id="8854196"/>
<evidence type="ECO:0000313" key="2">
    <source>
        <dbReference type="EMBL" id="EFC40039.1"/>
    </source>
</evidence>
<organism evidence="3">
    <name type="scientific">Naegleria gruberi</name>
    <name type="common">Amoeba</name>
    <dbReference type="NCBI Taxonomy" id="5762"/>
    <lineage>
        <taxon>Eukaryota</taxon>
        <taxon>Discoba</taxon>
        <taxon>Heterolobosea</taxon>
        <taxon>Tetramitia</taxon>
        <taxon>Eutetramitia</taxon>
        <taxon>Vahlkampfiidae</taxon>
        <taxon>Naegleria</taxon>
    </lineage>
</organism>
<protein>
    <submittedName>
        <fullName evidence="2">Predicted protein</fullName>
    </submittedName>
</protein>
<feature type="region of interest" description="Disordered" evidence="1">
    <location>
        <begin position="1"/>
        <end position="24"/>
    </location>
</feature>
<sequence>MKQVYSYAPSTDSTEKEKADQEEENNVEIGLVESFNSCDIRIGFLKDFPIQDDCYEGWLEKMKQHPNYKKRFTVSGVLEHSEPSLTYQQERTAILNYIADENGFTGMESFGDADYERIFQREFVEIMRLNDLEFSQLSKLVRPAFKRIGMYLRDCLFNFKSSHQLINRDDIFRHRLKWIIPLSESTSIRNLLHFDPSYEFDDGLKINSDICLEDLTKKHKLFIMFSHSNLNDAFNSEEFYKMISLLLLTITYHKSNDPHYKYFEPSGLICCRTHAYYLNCYYSSININICKIDLQTVNGMFVLFFIISNFFGHRDCERAYCRELKELKNPTIKKNIKGIEKSKRMILNRKIENKPCIPLLNITNLMMKNNYK</sequence>